<dbReference type="EC" id="3.2.2.n1" evidence="2"/>
<dbReference type="Pfam" id="PF03641">
    <property type="entry name" value="Lysine_decarbox"/>
    <property type="match status" value="1"/>
</dbReference>
<evidence type="ECO:0000256" key="2">
    <source>
        <dbReference type="RuleBase" id="RU363015"/>
    </source>
</evidence>
<proteinExistence type="inferred from homology"/>
<dbReference type="InterPro" id="IPR005269">
    <property type="entry name" value="LOG"/>
</dbReference>
<dbReference type="PANTHER" id="PTHR31223">
    <property type="entry name" value="LOG FAMILY PROTEIN YJL055W"/>
    <property type="match status" value="1"/>
</dbReference>
<dbReference type="PANTHER" id="PTHR31223:SF70">
    <property type="entry name" value="LOG FAMILY PROTEIN YJL055W"/>
    <property type="match status" value="1"/>
</dbReference>
<dbReference type="InterPro" id="IPR031100">
    <property type="entry name" value="LOG_fam"/>
</dbReference>
<dbReference type="Gene3D" id="3.40.50.450">
    <property type="match status" value="1"/>
</dbReference>
<comment type="catalytic activity">
    <reaction evidence="2">
        <text>N(6)-(dimethylallyl)adenosine 5'-phosphate + H2O = N(6)-dimethylallyladenine + D-ribose 5-phosphate</text>
        <dbReference type="Rhea" id="RHEA:48560"/>
        <dbReference type="ChEBI" id="CHEBI:15377"/>
        <dbReference type="ChEBI" id="CHEBI:17660"/>
        <dbReference type="ChEBI" id="CHEBI:57526"/>
        <dbReference type="ChEBI" id="CHEBI:78346"/>
        <dbReference type="EC" id="3.2.2.n1"/>
    </reaction>
</comment>
<feature type="compositionally biased region" description="Polar residues" evidence="3">
    <location>
        <begin position="224"/>
        <end position="243"/>
    </location>
</feature>
<sequence>MTQVADASMPAACAESDVARVGVFCGARPGARPQHLELAAEFGGALARRGSGLVYGAGGVGIMGAVADAALEAGAPVTGVIPRQLYERERPDESRAEVIVVETMHERKALMYRLAVGFAVLPGGFGTLDELLEVATWNQLGIHRKPLVLVNRGGFFDPLLTLLDNMVADGFISPDERVVIQVASEVEEALDRLVDPAEGYEPSEAPGDAPNAPVSSIVPPSSARTSSMAARGSAESTQRLPTR</sequence>
<evidence type="ECO:0000256" key="1">
    <source>
        <dbReference type="ARBA" id="ARBA00006763"/>
    </source>
</evidence>
<protein>
    <recommendedName>
        <fullName evidence="2">Cytokinin riboside 5'-monophosphate phosphoribohydrolase</fullName>
        <ecNumber evidence="2">3.2.2.n1</ecNumber>
    </recommendedName>
</protein>
<name>A0ABN1V0Y0_9ACTN</name>
<keyword evidence="2" id="KW-0378">Hydrolase</keyword>
<dbReference type="EMBL" id="BAAAKV010000057">
    <property type="protein sequence ID" value="GAA1188876.1"/>
    <property type="molecule type" value="Genomic_DNA"/>
</dbReference>
<dbReference type="NCBIfam" id="TIGR00730">
    <property type="entry name" value="Rossman fold protein, TIGR00730 family"/>
    <property type="match status" value="1"/>
</dbReference>
<organism evidence="4 5">
    <name type="scientific">Streptomyces hebeiensis</name>
    <dbReference type="NCBI Taxonomy" id="229486"/>
    <lineage>
        <taxon>Bacteria</taxon>
        <taxon>Bacillati</taxon>
        <taxon>Actinomycetota</taxon>
        <taxon>Actinomycetes</taxon>
        <taxon>Kitasatosporales</taxon>
        <taxon>Streptomycetaceae</taxon>
        <taxon>Streptomyces</taxon>
    </lineage>
</organism>
<evidence type="ECO:0000313" key="5">
    <source>
        <dbReference type="Proteomes" id="UP001501371"/>
    </source>
</evidence>
<comment type="catalytic activity">
    <reaction evidence="2">
        <text>9-ribosyl-trans-zeatin 5'-phosphate + H2O = trans-zeatin + D-ribose 5-phosphate</text>
        <dbReference type="Rhea" id="RHEA:48564"/>
        <dbReference type="ChEBI" id="CHEBI:15377"/>
        <dbReference type="ChEBI" id="CHEBI:16522"/>
        <dbReference type="ChEBI" id="CHEBI:78346"/>
        <dbReference type="ChEBI" id="CHEBI:87947"/>
        <dbReference type="EC" id="3.2.2.n1"/>
    </reaction>
</comment>
<feature type="compositionally biased region" description="Low complexity" evidence="3">
    <location>
        <begin position="209"/>
        <end position="223"/>
    </location>
</feature>
<dbReference type="SUPFAM" id="SSF102405">
    <property type="entry name" value="MCP/YpsA-like"/>
    <property type="match status" value="1"/>
</dbReference>
<keyword evidence="5" id="KW-1185">Reference proteome</keyword>
<reference evidence="4 5" key="1">
    <citation type="journal article" date="2019" name="Int. J. Syst. Evol. Microbiol.">
        <title>The Global Catalogue of Microorganisms (GCM) 10K type strain sequencing project: providing services to taxonomists for standard genome sequencing and annotation.</title>
        <authorList>
            <consortium name="The Broad Institute Genomics Platform"/>
            <consortium name="The Broad Institute Genome Sequencing Center for Infectious Disease"/>
            <person name="Wu L."/>
            <person name="Ma J."/>
        </authorList>
    </citation>
    <scope>NUCLEOTIDE SEQUENCE [LARGE SCALE GENOMIC DNA]</scope>
    <source>
        <strain evidence="4 5">JCM 12696</strain>
    </source>
</reference>
<evidence type="ECO:0000256" key="3">
    <source>
        <dbReference type="SAM" id="MobiDB-lite"/>
    </source>
</evidence>
<feature type="region of interest" description="Disordered" evidence="3">
    <location>
        <begin position="196"/>
        <end position="243"/>
    </location>
</feature>
<comment type="caution">
    <text evidence="4">The sequence shown here is derived from an EMBL/GenBank/DDBJ whole genome shotgun (WGS) entry which is preliminary data.</text>
</comment>
<keyword evidence="2" id="KW-0203">Cytokinin biosynthesis</keyword>
<evidence type="ECO:0000313" key="4">
    <source>
        <dbReference type="EMBL" id="GAA1188876.1"/>
    </source>
</evidence>
<accession>A0ABN1V0Y0</accession>
<dbReference type="Proteomes" id="UP001501371">
    <property type="component" value="Unassembled WGS sequence"/>
</dbReference>
<gene>
    <name evidence="4" type="ORF">GCM10009654_53050</name>
</gene>
<comment type="similarity">
    <text evidence="1 2">Belongs to the LOG family.</text>
</comment>